<organism evidence="7 8">
    <name type="scientific">Nostocoides vanveenii</name>
    <dbReference type="NCBI Taxonomy" id="330835"/>
    <lineage>
        <taxon>Bacteria</taxon>
        <taxon>Bacillati</taxon>
        <taxon>Actinomycetota</taxon>
        <taxon>Actinomycetes</taxon>
        <taxon>Micrococcales</taxon>
        <taxon>Intrasporangiaceae</taxon>
        <taxon>Nostocoides</taxon>
    </lineage>
</organism>
<dbReference type="PANTHER" id="PTHR31632:SF2">
    <property type="entry name" value="PLASMA MEMBRANE IRON PERMEASE"/>
    <property type="match status" value="1"/>
</dbReference>
<feature type="transmembrane region" description="Helical" evidence="6">
    <location>
        <begin position="38"/>
        <end position="59"/>
    </location>
</feature>
<keyword evidence="3 6" id="KW-0812">Transmembrane</keyword>
<keyword evidence="5 6" id="KW-0472">Membrane</keyword>
<comment type="similarity">
    <text evidence="2">Belongs to the oxidase-dependent Fe transporter (OFeT) (TC 9.A.10.1) family.</text>
</comment>
<evidence type="ECO:0000256" key="5">
    <source>
        <dbReference type="ARBA" id="ARBA00023136"/>
    </source>
</evidence>
<evidence type="ECO:0000256" key="2">
    <source>
        <dbReference type="ARBA" id="ARBA00008333"/>
    </source>
</evidence>
<name>A0ABP4W715_9MICO</name>
<feature type="transmembrane region" description="Helical" evidence="6">
    <location>
        <begin position="245"/>
        <end position="263"/>
    </location>
</feature>
<reference evidence="8" key="1">
    <citation type="journal article" date="2019" name="Int. J. Syst. Evol. Microbiol.">
        <title>The Global Catalogue of Microorganisms (GCM) 10K type strain sequencing project: providing services to taxonomists for standard genome sequencing and annotation.</title>
        <authorList>
            <consortium name="The Broad Institute Genomics Platform"/>
            <consortium name="The Broad Institute Genome Sequencing Center for Infectious Disease"/>
            <person name="Wu L."/>
            <person name="Ma J."/>
        </authorList>
    </citation>
    <scope>NUCLEOTIDE SEQUENCE [LARGE SCALE GENOMIC DNA]</scope>
    <source>
        <strain evidence="8">JCM 15591</strain>
    </source>
</reference>
<proteinExistence type="inferred from homology"/>
<protein>
    <submittedName>
        <fullName evidence="7">FTR1 family protein</fullName>
    </submittedName>
</protein>
<evidence type="ECO:0000313" key="7">
    <source>
        <dbReference type="EMBL" id="GAA1747056.1"/>
    </source>
</evidence>
<evidence type="ECO:0000256" key="1">
    <source>
        <dbReference type="ARBA" id="ARBA00004141"/>
    </source>
</evidence>
<feature type="transmembrane region" description="Helical" evidence="6">
    <location>
        <begin position="71"/>
        <end position="89"/>
    </location>
</feature>
<dbReference type="RefSeq" id="WP_344061526.1">
    <property type="nucleotide sequence ID" value="NZ_BAAAPN010000014.1"/>
</dbReference>
<evidence type="ECO:0000256" key="3">
    <source>
        <dbReference type="ARBA" id="ARBA00022692"/>
    </source>
</evidence>
<comment type="subcellular location">
    <subcellularLocation>
        <location evidence="1">Membrane</location>
        <topology evidence="1">Multi-pass membrane protein</topology>
    </subcellularLocation>
</comment>
<evidence type="ECO:0000313" key="8">
    <source>
        <dbReference type="Proteomes" id="UP001501475"/>
    </source>
</evidence>
<comment type="caution">
    <text evidence="7">The sequence shown here is derived from an EMBL/GenBank/DDBJ whole genome shotgun (WGS) entry which is preliminary data.</text>
</comment>
<dbReference type="Pfam" id="PF03239">
    <property type="entry name" value="FTR1"/>
    <property type="match status" value="1"/>
</dbReference>
<gene>
    <name evidence="7" type="ORF">GCM10009810_04570</name>
</gene>
<feature type="transmembrane region" description="Helical" evidence="6">
    <location>
        <begin position="151"/>
        <end position="169"/>
    </location>
</feature>
<dbReference type="NCBIfam" id="NF041756">
    <property type="entry name" value="EfeU"/>
    <property type="match status" value="1"/>
</dbReference>
<feature type="transmembrane region" description="Helical" evidence="6">
    <location>
        <begin position="109"/>
        <end position="126"/>
    </location>
</feature>
<evidence type="ECO:0000256" key="4">
    <source>
        <dbReference type="ARBA" id="ARBA00022989"/>
    </source>
</evidence>
<evidence type="ECO:0000256" key="6">
    <source>
        <dbReference type="SAM" id="Phobius"/>
    </source>
</evidence>
<accession>A0ABP4W715</accession>
<keyword evidence="4 6" id="KW-1133">Transmembrane helix</keyword>
<dbReference type="EMBL" id="BAAAPN010000014">
    <property type="protein sequence ID" value="GAA1747056.1"/>
    <property type="molecule type" value="Genomic_DNA"/>
</dbReference>
<dbReference type="InterPro" id="IPR004923">
    <property type="entry name" value="FTR1/Fip1/EfeU"/>
</dbReference>
<dbReference type="PANTHER" id="PTHR31632">
    <property type="entry name" value="IRON TRANSPORTER FTH1"/>
    <property type="match status" value="1"/>
</dbReference>
<keyword evidence="8" id="KW-1185">Reference proteome</keyword>
<feature type="transmembrane region" description="Helical" evidence="6">
    <location>
        <begin position="181"/>
        <end position="200"/>
    </location>
</feature>
<sequence>MVFSNALIGLREGLEAALVVVILVAFLVKTDRRWALKWVWAGVGVAVVLSAGLAAFLTFGTRQLSFETQELIGGTASIIAVAFVTGMVFWMRSAARTISGELKGALDKALALGPLPIALVGFLGVGREGLETAIFFYATAEAAGAGTVQPLLGWIIGIGSACILGVLMYRGAIKINLATFFRWTGIFLVLVAAGILAYGIHDLQEAAFLPGLNSLAFDISHVIAPDGWLGTLLKGTLNFTPATTWLQAICWVAYVAIVLPLFLRPAKPTVAEPTRMPAQPADAGTR</sequence>
<feature type="transmembrane region" description="Helical" evidence="6">
    <location>
        <begin position="6"/>
        <end position="26"/>
    </location>
</feature>
<dbReference type="Proteomes" id="UP001501475">
    <property type="component" value="Unassembled WGS sequence"/>
</dbReference>